<dbReference type="PROSITE" id="PS50089">
    <property type="entry name" value="ZF_RING_2"/>
    <property type="match status" value="1"/>
</dbReference>
<dbReference type="InterPro" id="IPR027370">
    <property type="entry name" value="Znf-RING_euk"/>
</dbReference>
<dbReference type="Pfam" id="PF13445">
    <property type="entry name" value="zf-RING_UBOX"/>
    <property type="match status" value="1"/>
</dbReference>
<dbReference type="InterPro" id="IPR017907">
    <property type="entry name" value="Znf_RING_CS"/>
</dbReference>
<feature type="domain" description="B box-type" evidence="6">
    <location>
        <begin position="84"/>
        <end position="125"/>
    </location>
</feature>
<dbReference type="InParanoid" id="A0A2I4C303"/>
<dbReference type="Gene3D" id="3.30.40.10">
    <property type="entry name" value="Zinc/RING finger domain, C3HC4 (zinc finger)"/>
    <property type="match status" value="1"/>
</dbReference>
<accession>A0A2I4C303</accession>
<proteinExistence type="predicted"/>
<dbReference type="Proteomes" id="UP000192220">
    <property type="component" value="Unplaced"/>
</dbReference>
<keyword evidence="8" id="KW-1185">Reference proteome</keyword>
<dbReference type="InterPro" id="IPR003879">
    <property type="entry name" value="Butyrophylin_SPRY"/>
</dbReference>
<dbReference type="InterPro" id="IPR050143">
    <property type="entry name" value="TRIM/RBCC"/>
</dbReference>
<dbReference type="SUPFAM" id="SSF57845">
    <property type="entry name" value="B-box zinc-binding domain"/>
    <property type="match status" value="1"/>
</dbReference>
<dbReference type="SUPFAM" id="SSF57850">
    <property type="entry name" value="RING/U-box"/>
    <property type="match status" value="1"/>
</dbReference>
<feature type="domain" description="B30.2/SPRY" evidence="7">
    <location>
        <begin position="272"/>
        <end position="460"/>
    </location>
</feature>
<dbReference type="InterPro" id="IPR000315">
    <property type="entry name" value="Znf_B-box"/>
</dbReference>
<evidence type="ECO:0000256" key="4">
    <source>
        <dbReference type="PROSITE-ProRule" id="PRU00024"/>
    </source>
</evidence>
<dbReference type="KEGG" id="alim:106524882"/>
<dbReference type="Gene3D" id="3.30.160.60">
    <property type="entry name" value="Classic Zinc Finger"/>
    <property type="match status" value="1"/>
</dbReference>
<dbReference type="InterPro" id="IPR013083">
    <property type="entry name" value="Znf_RING/FYVE/PHD"/>
</dbReference>
<dbReference type="InterPro" id="IPR001870">
    <property type="entry name" value="B30.2/SPRY"/>
</dbReference>
<dbReference type="InterPro" id="IPR013320">
    <property type="entry name" value="ConA-like_dom_sf"/>
</dbReference>
<evidence type="ECO:0000259" key="7">
    <source>
        <dbReference type="PROSITE" id="PS50188"/>
    </source>
</evidence>
<dbReference type="PROSITE" id="PS50188">
    <property type="entry name" value="B302_SPRY"/>
    <property type="match status" value="1"/>
</dbReference>
<dbReference type="PROSITE" id="PS50119">
    <property type="entry name" value="ZF_BBOX"/>
    <property type="match status" value="1"/>
</dbReference>
<evidence type="ECO:0000259" key="5">
    <source>
        <dbReference type="PROSITE" id="PS50089"/>
    </source>
</evidence>
<dbReference type="SMART" id="SM00184">
    <property type="entry name" value="RING"/>
    <property type="match status" value="1"/>
</dbReference>
<dbReference type="STRING" id="52670.A0A2I4C303"/>
<dbReference type="GeneID" id="106524882"/>
<keyword evidence="1" id="KW-0479">Metal-binding</keyword>
<feature type="domain" description="RING-type" evidence="5">
    <location>
        <begin position="14"/>
        <end position="54"/>
    </location>
</feature>
<dbReference type="InterPro" id="IPR001841">
    <property type="entry name" value="Znf_RING"/>
</dbReference>
<gene>
    <name evidence="9" type="primary">LOC106524882</name>
</gene>
<evidence type="ECO:0000256" key="2">
    <source>
        <dbReference type="ARBA" id="ARBA00022771"/>
    </source>
</evidence>
<reference evidence="9" key="1">
    <citation type="submission" date="2025-08" db="UniProtKB">
        <authorList>
            <consortium name="RefSeq"/>
        </authorList>
    </citation>
    <scope>IDENTIFICATION</scope>
    <source>
        <strain evidence="9">Quisiro</strain>
        <tissue evidence="9">Liver</tissue>
    </source>
</reference>
<evidence type="ECO:0000313" key="9">
    <source>
        <dbReference type="RefSeq" id="XP_013874349.1"/>
    </source>
</evidence>
<dbReference type="PRINTS" id="PR01407">
    <property type="entry name" value="BUTYPHLNCDUF"/>
</dbReference>
<keyword evidence="2 4" id="KW-0863">Zinc-finger</keyword>
<evidence type="ECO:0000256" key="1">
    <source>
        <dbReference type="ARBA" id="ARBA00022723"/>
    </source>
</evidence>
<dbReference type="RefSeq" id="XP_013874349.1">
    <property type="nucleotide sequence ID" value="XM_014018895.1"/>
</dbReference>
<sequence>MAANIPQAEEDCTCPVCCDLFTDPVVLLCGHSFCKNCLQEWWRQSRLRTCPVCKETFAMPQPPRNIALNNLSESLRQARTATGRPVQLCPLHSEELKLFCEDDKQPVCLVCRDAKTHKKHNCVPINEAAEEYRAQLQINLLNLKRLRGSYEMVKQNCDKMAAHIQLQAQQTEKKIRAEFQKFYKFLREDEAGRIDACRKEAKDKSEAMSLTTLNLAAEISELTQKIQKTEEEMRTGDLSFILNLKTTMKRSLCKLPEPKSPTGALMDEAKHIGNMQFSVLKKMSDIIQYTPVILDPNVGSRETVVSENLTSAANSDKALPFPDNPERLGASEILGYKGFNSGKHSWDVEVGGYWAVGVAAKTDNKVYRRIWAIYMCVCTDILRELTPEDYVKEVAQDSFPQKVRVQIDYDQGVLSFLDLVRNKSVHTIKHTFTETVFPYFNGNAKLVPAKVSVSVKQPKTS</sequence>
<evidence type="ECO:0000313" key="8">
    <source>
        <dbReference type="Proteomes" id="UP000192220"/>
    </source>
</evidence>
<dbReference type="PANTHER" id="PTHR24103">
    <property type="entry name" value="E3 UBIQUITIN-PROTEIN LIGASE TRIM"/>
    <property type="match status" value="1"/>
</dbReference>
<dbReference type="Gene3D" id="2.60.120.920">
    <property type="match status" value="1"/>
</dbReference>
<dbReference type="OrthoDB" id="654191at2759"/>
<name>A0A2I4C303_AUSLI</name>
<dbReference type="GO" id="GO:0008270">
    <property type="term" value="F:zinc ion binding"/>
    <property type="evidence" value="ECO:0007669"/>
    <property type="project" value="UniProtKB-KW"/>
</dbReference>
<organism evidence="8 9">
    <name type="scientific">Austrofundulus limnaeus</name>
    <name type="common">Annual killifish</name>
    <dbReference type="NCBI Taxonomy" id="52670"/>
    <lineage>
        <taxon>Eukaryota</taxon>
        <taxon>Metazoa</taxon>
        <taxon>Chordata</taxon>
        <taxon>Craniata</taxon>
        <taxon>Vertebrata</taxon>
        <taxon>Euteleostomi</taxon>
        <taxon>Actinopterygii</taxon>
        <taxon>Neopterygii</taxon>
        <taxon>Teleostei</taxon>
        <taxon>Neoteleostei</taxon>
        <taxon>Acanthomorphata</taxon>
        <taxon>Ovalentaria</taxon>
        <taxon>Atherinomorphae</taxon>
        <taxon>Cyprinodontiformes</taxon>
        <taxon>Rivulidae</taxon>
        <taxon>Austrofundulus</taxon>
    </lineage>
</organism>
<dbReference type="PROSITE" id="PS00518">
    <property type="entry name" value="ZF_RING_1"/>
    <property type="match status" value="1"/>
</dbReference>
<dbReference type="SUPFAM" id="SSF49899">
    <property type="entry name" value="Concanavalin A-like lectins/glucanases"/>
    <property type="match status" value="1"/>
</dbReference>
<evidence type="ECO:0000256" key="3">
    <source>
        <dbReference type="ARBA" id="ARBA00022833"/>
    </source>
</evidence>
<protein>
    <submittedName>
        <fullName evidence="9">Tripartite motif-containing protein 35</fullName>
    </submittedName>
</protein>
<dbReference type="SMART" id="SM00336">
    <property type="entry name" value="BBOX"/>
    <property type="match status" value="1"/>
</dbReference>
<dbReference type="Pfam" id="PF00643">
    <property type="entry name" value="zf-B_box"/>
    <property type="match status" value="1"/>
</dbReference>
<keyword evidence="3" id="KW-0862">Zinc</keyword>
<dbReference type="AlphaFoldDB" id="A0A2I4C303"/>
<evidence type="ECO:0000259" key="6">
    <source>
        <dbReference type="PROSITE" id="PS50119"/>
    </source>
</evidence>
<dbReference type="InterPro" id="IPR043136">
    <property type="entry name" value="B30.2/SPRY_sf"/>
</dbReference>